<evidence type="ECO:0000256" key="1">
    <source>
        <dbReference type="ARBA" id="ARBA00022849"/>
    </source>
</evidence>
<dbReference type="KEGG" id="hgr:DW355_12900"/>
<gene>
    <name evidence="3" type="ORF">DW355_12900</name>
</gene>
<organism evidence="3 4">
    <name type="scientific">Hylemonella gracilis</name>
    <dbReference type="NCBI Taxonomy" id="80880"/>
    <lineage>
        <taxon>Bacteria</taxon>
        <taxon>Pseudomonadati</taxon>
        <taxon>Pseudomonadota</taxon>
        <taxon>Betaproteobacteria</taxon>
        <taxon>Burkholderiales</taxon>
        <taxon>Comamonadaceae</taxon>
        <taxon>Hylemonella</taxon>
    </lineage>
</organism>
<dbReference type="GO" id="GO:0046685">
    <property type="term" value="P:response to arsenic-containing substance"/>
    <property type="evidence" value="ECO:0007669"/>
    <property type="project" value="UniProtKB-KW"/>
</dbReference>
<dbReference type="Proteomes" id="UP000292939">
    <property type="component" value="Chromosome"/>
</dbReference>
<proteinExistence type="predicted"/>
<dbReference type="CDD" id="cd16345">
    <property type="entry name" value="LMWP_ArsC"/>
    <property type="match status" value="1"/>
</dbReference>
<dbReference type="Pfam" id="PF01451">
    <property type="entry name" value="LMWPc"/>
    <property type="match status" value="1"/>
</dbReference>
<dbReference type="OrthoDB" id="9793058at2"/>
<keyword evidence="1" id="KW-0059">Arsenical resistance</keyword>
<dbReference type="InterPro" id="IPR023485">
    <property type="entry name" value="Ptyr_pPase"/>
</dbReference>
<dbReference type="SMART" id="SM00226">
    <property type="entry name" value="LMWPc"/>
    <property type="match status" value="1"/>
</dbReference>
<dbReference type="AlphaFoldDB" id="A0A4P6ULS5"/>
<sequence>MNPKIYNVLFICTGNSARSILAEAILNELGQGRFQAWSAGSHPKGVVHPLTLKTLAAHRIPTEGFHSKGWEEFARPGAPVMDFVFTVCDQAAGEVCPVWPGQPVSAHWGLPDPAGVEGNEEAQERAFRAAFVTMKRRIELILALPLDKLDRLAIQQGVRAIGAPAQEVA</sequence>
<dbReference type="PANTHER" id="PTHR43428">
    <property type="entry name" value="ARSENATE REDUCTASE"/>
    <property type="match status" value="1"/>
</dbReference>
<accession>A0A4P6ULS5</accession>
<dbReference type="RefSeq" id="WP_131280642.1">
    <property type="nucleotide sequence ID" value="NZ_CP031395.1"/>
</dbReference>
<dbReference type="Gene3D" id="3.40.50.2300">
    <property type="match status" value="1"/>
</dbReference>
<dbReference type="EMBL" id="CP031395">
    <property type="protein sequence ID" value="QBK05514.1"/>
    <property type="molecule type" value="Genomic_DNA"/>
</dbReference>
<dbReference type="SUPFAM" id="SSF52788">
    <property type="entry name" value="Phosphotyrosine protein phosphatases I"/>
    <property type="match status" value="1"/>
</dbReference>
<name>A0A4P6ULS5_9BURK</name>
<reference evidence="3 4" key="1">
    <citation type="submission" date="2018-07" db="EMBL/GenBank/DDBJ databases">
        <title>Exploring interactions and the metabolic potential of the ultra-small soil bacteria Hylemonella gracilis.</title>
        <authorList>
            <person name="Tyc O."/>
            <person name="Kulkarni P."/>
            <person name="Gawehns F."/>
            <person name="Hundscheid M."/>
            <person name="Zweers H."/>
            <person name="Garbeva P."/>
        </authorList>
    </citation>
    <scope>NUCLEOTIDE SEQUENCE [LARGE SCALE GENOMIC DNA]</scope>
    <source>
        <strain evidence="3 4">NS1</strain>
    </source>
</reference>
<evidence type="ECO:0000259" key="2">
    <source>
        <dbReference type="SMART" id="SM00226"/>
    </source>
</evidence>
<dbReference type="InterPro" id="IPR036196">
    <property type="entry name" value="Ptyr_pPase_sf"/>
</dbReference>
<evidence type="ECO:0000313" key="4">
    <source>
        <dbReference type="Proteomes" id="UP000292939"/>
    </source>
</evidence>
<feature type="domain" description="Phosphotyrosine protein phosphatase I" evidence="2">
    <location>
        <begin position="6"/>
        <end position="144"/>
    </location>
</feature>
<protein>
    <submittedName>
        <fullName evidence="3">Arsenate reductase ArsC</fullName>
    </submittedName>
</protein>
<evidence type="ECO:0000313" key="3">
    <source>
        <dbReference type="EMBL" id="QBK05514.1"/>
    </source>
</evidence>
<dbReference type="PANTHER" id="PTHR43428:SF1">
    <property type="entry name" value="ARSENATE REDUCTASE"/>
    <property type="match status" value="1"/>
</dbReference>